<accession>A0A0D2F5A3</accession>
<dbReference type="RefSeq" id="XP_016624080.1">
    <property type="nucleotide sequence ID" value="XM_016760559.1"/>
</dbReference>
<evidence type="ECO:0000313" key="2">
    <source>
        <dbReference type="EMBL" id="KIW97411.1"/>
    </source>
</evidence>
<gene>
    <name evidence="2" type="ORF">Z519_02804</name>
</gene>
<reference evidence="2" key="1">
    <citation type="submission" date="2015-01" db="EMBL/GenBank/DDBJ databases">
        <title>The Genome Sequence of Cladophialophora bantiana CBS 173.52.</title>
        <authorList>
            <consortium name="The Broad Institute Genomics Platform"/>
            <person name="Cuomo C."/>
            <person name="de Hoog S."/>
            <person name="Gorbushina A."/>
            <person name="Stielow B."/>
            <person name="Teixiera M."/>
            <person name="Abouelleil A."/>
            <person name="Chapman S.B."/>
            <person name="Priest M."/>
            <person name="Young S.K."/>
            <person name="Wortman J."/>
            <person name="Nusbaum C."/>
            <person name="Birren B."/>
        </authorList>
    </citation>
    <scope>NUCLEOTIDE SEQUENCE [LARGE SCALE GENOMIC DNA]</scope>
    <source>
        <strain evidence="2">CBS 173.52</strain>
    </source>
</reference>
<evidence type="ECO:0008006" key="4">
    <source>
        <dbReference type="Google" id="ProtNLM"/>
    </source>
</evidence>
<keyword evidence="3" id="KW-1185">Reference proteome</keyword>
<feature type="region of interest" description="Disordered" evidence="1">
    <location>
        <begin position="1"/>
        <end position="21"/>
    </location>
</feature>
<dbReference type="HOGENOM" id="CLU_2096614_0_0_1"/>
<dbReference type="AlphaFoldDB" id="A0A0D2F5A3"/>
<evidence type="ECO:0000256" key="1">
    <source>
        <dbReference type="SAM" id="MobiDB-lite"/>
    </source>
</evidence>
<sequence>MDSLAPTDEGISSLSQKSTTSTLVCYQDPAKDDVVDKWMKDTYANLEKVSVGIYAADYDKEQRLSRVMTDSALRKWLSIREKYDPKGLFTGHHGFASVLPENQLNRDSANRSKKDT</sequence>
<dbReference type="Proteomes" id="UP000053789">
    <property type="component" value="Unassembled WGS sequence"/>
</dbReference>
<protein>
    <recommendedName>
        <fullName evidence="4">Berberine/berberine-like domain-containing protein</fullName>
    </recommendedName>
</protein>
<dbReference type="GeneID" id="27695732"/>
<feature type="compositionally biased region" description="Low complexity" evidence="1">
    <location>
        <begin position="12"/>
        <end position="21"/>
    </location>
</feature>
<dbReference type="OrthoDB" id="415825at2759"/>
<dbReference type="VEuPathDB" id="FungiDB:Z519_02804"/>
<organism evidence="2 3">
    <name type="scientific">Cladophialophora bantiana (strain ATCC 10958 / CBS 173.52 / CDC B-1940 / NIH 8579)</name>
    <name type="common">Xylohypha bantiana</name>
    <dbReference type="NCBI Taxonomy" id="1442370"/>
    <lineage>
        <taxon>Eukaryota</taxon>
        <taxon>Fungi</taxon>
        <taxon>Dikarya</taxon>
        <taxon>Ascomycota</taxon>
        <taxon>Pezizomycotina</taxon>
        <taxon>Eurotiomycetes</taxon>
        <taxon>Chaetothyriomycetidae</taxon>
        <taxon>Chaetothyriales</taxon>
        <taxon>Herpotrichiellaceae</taxon>
        <taxon>Cladophialophora</taxon>
    </lineage>
</organism>
<proteinExistence type="predicted"/>
<name>A0A0D2F5A3_CLAB1</name>
<evidence type="ECO:0000313" key="3">
    <source>
        <dbReference type="Proteomes" id="UP000053789"/>
    </source>
</evidence>
<dbReference type="EMBL" id="KN846982">
    <property type="protein sequence ID" value="KIW97411.1"/>
    <property type="molecule type" value="Genomic_DNA"/>
</dbReference>